<keyword evidence="1" id="KW-0732">Signal</keyword>
<feature type="signal peptide" evidence="1">
    <location>
        <begin position="1"/>
        <end position="28"/>
    </location>
</feature>
<name>A0A163G6A8_9BACL</name>
<comment type="caution">
    <text evidence="2">The sequence shown here is derived from an EMBL/GenBank/DDBJ whole genome shotgun (WGS) entry which is preliminary data.</text>
</comment>
<dbReference type="AlphaFoldDB" id="A0A163G6A8"/>
<evidence type="ECO:0000313" key="2">
    <source>
        <dbReference type="EMBL" id="KZS44757.1"/>
    </source>
</evidence>
<dbReference type="RefSeq" id="WP_063477341.1">
    <property type="nucleotide sequence ID" value="NZ_CBCSBX010000025.1"/>
</dbReference>
<protein>
    <submittedName>
        <fullName evidence="2">Uncharacterized protein</fullName>
    </submittedName>
</protein>
<dbReference type="EMBL" id="LWMH01000001">
    <property type="protein sequence ID" value="KZS44757.1"/>
    <property type="molecule type" value="Genomic_DNA"/>
</dbReference>
<sequence>MKKMLVTMLVVILTSVGLHTGSVSNVEAAENDWVNGFPPYSEIVNTDSILSELTEEEYHEAVRNAIPIESLMVEPTETQPEGNIKPMANMSWAFDNLQPPGPSGGAHFSGEFTSSATKFKITVVQWATNSNKAPSVNYTLVNRDYFGTPALIYGRFTHTNETKEIWNVPPGTYQVMVTNLNDFPISGNGYIDAIF</sequence>
<gene>
    <name evidence="2" type="ORF">AWU65_01840</name>
</gene>
<dbReference type="Proteomes" id="UP000076796">
    <property type="component" value="Unassembled WGS sequence"/>
</dbReference>
<evidence type="ECO:0000256" key="1">
    <source>
        <dbReference type="SAM" id="SignalP"/>
    </source>
</evidence>
<proteinExistence type="predicted"/>
<feature type="chain" id="PRO_5007842807" evidence="1">
    <location>
        <begin position="29"/>
        <end position="195"/>
    </location>
</feature>
<organism evidence="2 3">
    <name type="scientific">Paenibacillus glucanolyticus</name>
    <dbReference type="NCBI Taxonomy" id="59843"/>
    <lineage>
        <taxon>Bacteria</taxon>
        <taxon>Bacillati</taxon>
        <taxon>Bacillota</taxon>
        <taxon>Bacilli</taxon>
        <taxon>Bacillales</taxon>
        <taxon>Paenibacillaceae</taxon>
        <taxon>Paenibacillus</taxon>
    </lineage>
</organism>
<keyword evidence="3" id="KW-1185">Reference proteome</keyword>
<evidence type="ECO:0000313" key="3">
    <source>
        <dbReference type="Proteomes" id="UP000076796"/>
    </source>
</evidence>
<reference evidence="2" key="1">
    <citation type="journal article" date="2016" name="Genome Announc.">
        <title>Draft genomes of two strains of Paenibacillus glucanolyticus with capability to degrade lignocellulose.</title>
        <authorList>
            <person name="Mathews S.L."/>
            <person name="Pawlak J."/>
            <person name="Grunden A.M."/>
        </authorList>
    </citation>
    <scope>NUCLEOTIDE SEQUENCE [LARGE SCALE GENOMIC DNA]</scope>
    <source>
        <strain evidence="2">SLM1</strain>
    </source>
</reference>
<accession>A0A163G6A8</accession>